<gene>
    <name evidence="6" type="ORF">HER31_01260</name>
</gene>
<reference evidence="6 7" key="1">
    <citation type="submission" date="2020-04" db="EMBL/GenBank/DDBJ databases">
        <title>Ferrimonas sp. S7 isolated from sea water.</title>
        <authorList>
            <person name="Bae S.S."/>
            <person name="Baek K."/>
        </authorList>
    </citation>
    <scope>NUCLEOTIDE SEQUENCE [LARGE SCALE GENOMIC DNA]</scope>
    <source>
        <strain evidence="6 7">S7</strain>
    </source>
</reference>
<dbReference type="PANTHER" id="PTHR11592">
    <property type="entry name" value="GLUTATHIONE PEROXIDASE"/>
    <property type="match status" value="1"/>
</dbReference>
<keyword evidence="3 5" id="KW-0560">Oxidoreductase</keyword>
<comment type="similarity">
    <text evidence="1 5">Belongs to the glutathione peroxidase family.</text>
</comment>
<dbReference type="SUPFAM" id="SSF52833">
    <property type="entry name" value="Thioredoxin-like"/>
    <property type="match status" value="1"/>
</dbReference>
<keyword evidence="2 5" id="KW-0575">Peroxidase</keyword>
<proteinExistence type="inferred from homology"/>
<evidence type="ECO:0000313" key="6">
    <source>
        <dbReference type="EMBL" id="QIZ75648.1"/>
    </source>
</evidence>
<dbReference type="Proteomes" id="UP000501602">
    <property type="component" value="Chromosome"/>
</dbReference>
<dbReference type="PIRSF" id="PIRSF000303">
    <property type="entry name" value="Glutathion_perox"/>
    <property type="match status" value="1"/>
</dbReference>
<dbReference type="AlphaFoldDB" id="A0A6H1U9Z8"/>
<dbReference type="Gene3D" id="3.40.30.10">
    <property type="entry name" value="Glutaredoxin"/>
    <property type="match status" value="1"/>
</dbReference>
<evidence type="ECO:0000256" key="4">
    <source>
        <dbReference type="PIRSR" id="PIRSR000303-1"/>
    </source>
</evidence>
<dbReference type="InterPro" id="IPR000889">
    <property type="entry name" value="Glutathione_peroxidase"/>
</dbReference>
<evidence type="ECO:0000256" key="5">
    <source>
        <dbReference type="RuleBase" id="RU000499"/>
    </source>
</evidence>
<dbReference type="PROSITE" id="PS51355">
    <property type="entry name" value="GLUTATHIONE_PEROXID_3"/>
    <property type="match status" value="1"/>
</dbReference>
<name>A0A6H1U9Z8_9GAMM</name>
<dbReference type="KEGG" id="fes:HER31_01260"/>
<evidence type="ECO:0000256" key="2">
    <source>
        <dbReference type="ARBA" id="ARBA00022559"/>
    </source>
</evidence>
<dbReference type="RefSeq" id="WP_168658909.1">
    <property type="nucleotide sequence ID" value="NZ_CP051180.1"/>
</dbReference>
<accession>A0A6H1U9Z8</accession>
<protein>
    <recommendedName>
        <fullName evidence="5">Glutathione peroxidase</fullName>
    </recommendedName>
</protein>
<dbReference type="CDD" id="cd00340">
    <property type="entry name" value="GSH_Peroxidase"/>
    <property type="match status" value="1"/>
</dbReference>
<dbReference type="GO" id="GO:0034599">
    <property type="term" value="P:cellular response to oxidative stress"/>
    <property type="evidence" value="ECO:0007669"/>
    <property type="project" value="TreeGrafter"/>
</dbReference>
<feature type="active site" evidence="4">
    <location>
        <position position="56"/>
    </location>
</feature>
<evidence type="ECO:0000313" key="7">
    <source>
        <dbReference type="Proteomes" id="UP000501602"/>
    </source>
</evidence>
<dbReference type="InterPro" id="IPR036249">
    <property type="entry name" value="Thioredoxin-like_sf"/>
</dbReference>
<organism evidence="6 7">
    <name type="scientific">Ferrimonas lipolytica</name>
    <dbReference type="NCBI Taxonomy" id="2724191"/>
    <lineage>
        <taxon>Bacteria</taxon>
        <taxon>Pseudomonadati</taxon>
        <taxon>Pseudomonadota</taxon>
        <taxon>Gammaproteobacteria</taxon>
        <taxon>Alteromonadales</taxon>
        <taxon>Ferrimonadaceae</taxon>
        <taxon>Ferrimonas</taxon>
    </lineage>
</organism>
<dbReference type="EMBL" id="CP051180">
    <property type="protein sequence ID" value="QIZ75648.1"/>
    <property type="molecule type" value="Genomic_DNA"/>
</dbReference>
<dbReference type="PRINTS" id="PR01011">
    <property type="entry name" value="GLUTPROXDASE"/>
</dbReference>
<evidence type="ECO:0000256" key="3">
    <source>
        <dbReference type="ARBA" id="ARBA00023002"/>
    </source>
</evidence>
<evidence type="ECO:0000256" key="1">
    <source>
        <dbReference type="ARBA" id="ARBA00006926"/>
    </source>
</evidence>
<dbReference type="Pfam" id="PF00255">
    <property type="entry name" value="GSHPx"/>
    <property type="match status" value="1"/>
</dbReference>
<sequence length="175" mass="19298">MKRLLPLVALATSAVSAQCPDWLDVDKRLLHSKDTVNLCQLTEDKPVLIVNTASHCGFTPQFEQLEALHKQYAPEGLVIIGVPSNNFFQAADDEEEAAEVCYKNYGVSFTMLTETEVRGGDADPIFVELAEQGASPKWNFYKYLVGKDGNLVDYWGSKTKPDDAKITGAIEAALR</sequence>
<keyword evidence="7" id="KW-1185">Reference proteome</keyword>
<dbReference type="PANTHER" id="PTHR11592:SF44">
    <property type="entry name" value="GLUTATHIONE PEROXIDASE"/>
    <property type="match status" value="1"/>
</dbReference>
<dbReference type="GO" id="GO:0004601">
    <property type="term" value="F:peroxidase activity"/>
    <property type="evidence" value="ECO:0007669"/>
    <property type="project" value="UniProtKB-KW"/>
</dbReference>